<accession>A0A1D2MZM8</accession>
<evidence type="ECO:0000256" key="1">
    <source>
        <dbReference type="SAM" id="MobiDB-lite"/>
    </source>
</evidence>
<organism evidence="2 3">
    <name type="scientific">Orchesella cincta</name>
    <name type="common">Springtail</name>
    <name type="synonym">Podura cincta</name>
    <dbReference type="NCBI Taxonomy" id="48709"/>
    <lineage>
        <taxon>Eukaryota</taxon>
        <taxon>Metazoa</taxon>
        <taxon>Ecdysozoa</taxon>
        <taxon>Arthropoda</taxon>
        <taxon>Hexapoda</taxon>
        <taxon>Collembola</taxon>
        <taxon>Entomobryomorpha</taxon>
        <taxon>Entomobryoidea</taxon>
        <taxon>Orchesellidae</taxon>
        <taxon>Orchesellinae</taxon>
        <taxon>Orchesella</taxon>
    </lineage>
</organism>
<dbReference type="EMBL" id="LJIJ01000348">
    <property type="protein sequence ID" value="ODM98497.1"/>
    <property type="molecule type" value="Genomic_DNA"/>
</dbReference>
<sequence length="113" mass="12368">MVANGRQWSPPQPRFNFGGSGTTMSQFGVAASMEPAGRVKELNLKRKESDLSPVGRRQNDWVPSSLTLPRPANSMNPFSIIIIIHQYLSTIVILPSVLPIHLIPAVISAVNHN</sequence>
<evidence type="ECO:0000313" key="2">
    <source>
        <dbReference type="EMBL" id="ODM98497.1"/>
    </source>
</evidence>
<evidence type="ECO:0000313" key="3">
    <source>
        <dbReference type="Proteomes" id="UP000094527"/>
    </source>
</evidence>
<protein>
    <submittedName>
        <fullName evidence="2">Uncharacterized protein</fullName>
    </submittedName>
</protein>
<keyword evidence="3" id="KW-1185">Reference proteome</keyword>
<comment type="caution">
    <text evidence="2">The sequence shown here is derived from an EMBL/GenBank/DDBJ whole genome shotgun (WGS) entry which is preliminary data.</text>
</comment>
<gene>
    <name evidence="2" type="ORF">Ocin01_08176</name>
</gene>
<proteinExistence type="predicted"/>
<feature type="region of interest" description="Disordered" evidence="1">
    <location>
        <begin position="1"/>
        <end position="21"/>
    </location>
</feature>
<reference evidence="2 3" key="1">
    <citation type="journal article" date="2016" name="Genome Biol. Evol.">
        <title>Gene Family Evolution Reflects Adaptation to Soil Environmental Stressors in the Genome of the Collembolan Orchesella cincta.</title>
        <authorList>
            <person name="Faddeeva-Vakhrusheva A."/>
            <person name="Derks M.F."/>
            <person name="Anvar S.Y."/>
            <person name="Agamennone V."/>
            <person name="Suring W."/>
            <person name="Smit S."/>
            <person name="van Straalen N.M."/>
            <person name="Roelofs D."/>
        </authorList>
    </citation>
    <scope>NUCLEOTIDE SEQUENCE [LARGE SCALE GENOMIC DNA]</scope>
    <source>
        <tissue evidence="2">Mixed pool</tissue>
    </source>
</reference>
<dbReference type="AlphaFoldDB" id="A0A1D2MZM8"/>
<dbReference type="Proteomes" id="UP000094527">
    <property type="component" value="Unassembled WGS sequence"/>
</dbReference>
<name>A0A1D2MZM8_ORCCI</name>